<feature type="region of interest" description="Disordered" evidence="12">
    <location>
        <begin position="620"/>
        <end position="658"/>
    </location>
</feature>
<keyword evidence="10 13" id="KW-0472">Membrane</keyword>
<dbReference type="InterPro" id="IPR027417">
    <property type="entry name" value="P-loop_NTPase"/>
</dbReference>
<dbReference type="SMART" id="SM01024">
    <property type="entry name" value="BCS1_N"/>
    <property type="match status" value="1"/>
</dbReference>
<feature type="transmembrane region" description="Helical" evidence="13">
    <location>
        <begin position="63"/>
        <end position="84"/>
    </location>
</feature>
<dbReference type="GO" id="GO:0005524">
    <property type="term" value="F:ATP binding"/>
    <property type="evidence" value="ECO:0007669"/>
    <property type="project" value="UniProtKB-KW"/>
</dbReference>
<reference evidence="16 17" key="1">
    <citation type="submission" date="2016-06" db="EMBL/GenBank/DDBJ databases">
        <title>Evolution of pathogenesis and genome organization in the Tremellales.</title>
        <authorList>
            <person name="Cuomo C."/>
            <person name="Litvintseva A."/>
            <person name="Heitman J."/>
            <person name="Chen Y."/>
            <person name="Sun S."/>
            <person name="Springer D."/>
            <person name="Dromer F."/>
            <person name="Young S."/>
            <person name="Zeng Q."/>
            <person name="Chapman S."/>
            <person name="Gujja S."/>
            <person name="Saif S."/>
            <person name="Birren B."/>
        </authorList>
    </citation>
    <scope>NUCLEOTIDE SEQUENCE [LARGE SCALE GENOMIC DNA]</scope>
    <source>
        <strain evidence="16 17">ATCC 28783</strain>
    </source>
</reference>
<dbReference type="Pfam" id="PF00004">
    <property type="entry name" value="AAA"/>
    <property type="match status" value="2"/>
</dbReference>
<name>A0A4Q1BLF8_TREME</name>
<dbReference type="InterPro" id="IPR003593">
    <property type="entry name" value="AAA+_ATPase"/>
</dbReference>
<dbReference type="EMBL" id="SDIL01000045">
    <property type="protein sequence ID" value="RXK38604.1"/>
    <property type="molecule type" value="Genomic_DNA"/>
</dbReference>
<dbReference type="InterPro" id="IPR057495">
    <property type="entry name" value="AAA_lid_BCS1"/>
</dbReference>
<dbReference type="Proteomes" id="UP000289152">
    <property type="component" value="Unassembled WGS sequence"/>
</dbReference>
<dbReference type="InParanoid" id="A0A4Q1BLF8"/>
<keyword evidence="5" id="KW-0999">Mitochondrion inner membrane</keyword>
<evidence type="ECO:0000256" key="3">
    <source>
        <dbReference type="ARBA" id="ARBA00022692"/>
    </source>
</evidence>
<dbReference type="GO" id="GO:0005743">
    <property type="term" value="C:mitochondrial inner membrane"/>
    <property type="evidence" value="ECO:0007669"/>
    <property type="project" value="UniProtKB-SubCell"/>
</dbReference>
<dbReference type="AlphaFoldDB" id="A0A4Q1BLF8"/>
<evidence type="ECO:0000256" key="5">
    <source>
        <dbReference type="ARBA" id="ARBA00022792"/>
    </source>
</evidence>
<feature type="domain" description="BCS1 N-terminal" evidence="15">
    <location>
        <begin position="35"/>
        <end position="264"/>
    </location>
</feature>
<organism evidence="16 17">
    <name type="scientific">Tremella mesenterica</name>
    <name type="common">Jelly fungus</name>
    <dbReference type="NCBI Taxonomy" id="5217"/>
    <lineage>
        <taxon>Eukaryota</taxon>
        <taxon>Fungi</taxon>
        <taxon>Dikarya</taxon>
        <taxon>Basidiomycota</taxon>
        <taxon>Agaricomycotina</taxon>
        <taxon>Tremellomycetes</taxon>
        <taxon>Tremellales</taxon>
        <taxon>Tremellaceae</taxon>
        <taxon>Tremella</taxon>
    </lineage>
</organism>
<evidence type="ECO:0000256" key="11">
    <source>
        <dbReference type="ARBA" id="ARBA00048778"/>
    </source>
</evidence>
<keyword evidence="9" id="KW-0496">Mitochondrion</keyword>
<keyword evidence="4" id="KW-0547">Nucleotide-binding</keyword>
<dbReference type="InterPro" id="IPR014851">
    <property type="entry name" value="BCS1_N"/>
</dbReference>
<dbReference type="Pfam" id="PF08740">
    <property type="entry name" value="BCS1_N"/>
    <property type="match status" value="1"/>
</dbReference>
<evidence type="ECO:0000313" key="16">
    <source>
        <dbReference type="EMBL" id="RXK38604.1"/>
    </source>
</evidence>
<keyword evidence="3 13" id="KW-0812">Transmembrane</keyword>
<dbReference type="InterPro" id="IPR003959">
    <property type="entry name" value="ATPase_AAA_core"/>
</dbReference>
<proteinExistence type="inferred from homology"/>
<dbReference type="STRING" id="5217.A0A4Q1BLF8"/>
<evidence type="ECO:0000256" key="10">
    <source>
        <dbReference type="ARBA" id="ARBA00023136"/>
    </source>
</evidence>
<evidence type="ECO:0008006" key="18">
    <source>
        <dbReference type="Google" id="ProtNLM"/>
    </source>
</evidence>
<evidence type="ECO:0000256" key="6">
    <source>
        <dbReference type="ARBA" id="ARBA00022801"/>
    </source>
</evidence>
<keyword evidence="7" id="KW-0067">ATP-binding</keyword>
<keyword evidence="17" id="KW-1185">Reference proteome</keyword>
<evidence type="ECO:0000256" key="12">
    <source>
        <dbReference type="SAM" id="MobiDB-lite"/>
    </source>
</evidence>
<protein>
    <recommendedName>
        <fullName evidence="18">AAA+ ATPase domain-containing protein</fullName>
    </recommendedName>
</protein>
<evidence type="ECO:0000256" key="7">
    <source>
        <dbReference type="ARBA" id="ARBA00022840"/>
    </source>
</evidence>
<dbReference type="Pfam" id="PF25426">
    <property type="entry name" value="AAA_lid_BCS1"/>
    <property type="match status" value="1"/>
</dbReference>
<dbReference type="PANTHER" id="PTHR23070">
    <property type="entry name" value="BCS1 AAA-TYPE ATPASE"/>
    <property type="match status" value="1"/>
</dbReference>
<dbReference type="InterPro" id="IPR050747">
    <property type="entry name" value="Mitochondrial_chaperone_BCS1"/>
</dbReference>
<evidence type="ECO:0000256" key="9">
    <source>
        <dbReference type="ARBA" id="ARBA00023128"/>
    </source>
</evidence>
<accession>A0A4Q1BLF8</accession>
<dbReference type="VEuPathDB" id="FungiDB:TREMEDRAFT_62261"/>
<evidence type="ECO:0000256" key="2">
    <source>
        <dbReference type="ARBA" id="ARBA00007448"/>
    </source>
</evidence>
<dbReference type="SMART" id="SM00382">
    <property type="entry name" value="AAA"/>
    <property type="match status" value="1"/>
</dbReference>
<evidence type="ECO:0000256" key="4">
    <source>
        <dbReference type="ARBA" id="ARBA00022741"/>
    </source>
</evidence>
<feature type="region of interest" description="Disordered" evidence="12">
    <location>
        <begin position="368"/>
        <end position="389"/>
    </location>
</feature>
<keyword evidence="6" id="KW-0378">Hydrolase</keyword>
<gene>
    <name evidence="16" type="ORF">M231_04110</name>
</gene>
<feature type="region of interest" description="Disordered" evidence="12">
    <location>
        <begin position="137"/>
        <end position="156"/>
    </location>
</feature>
<sequence length="763" mass="84950">MDPMDYIVNRGAHYLVRLAREGDMAQITSIVIRMLLIGAAVSALRSIYKYLQDKLTRRELPSLAYHLAKYFLPIMAGLLIRVSVRAYLTDIFPSAYIAATDPACLWVLAYIAQDPGAQKQICHFQLSTDEVRSIRKPTGNSLRADKGDRPSQNVGEQNCSWSNDEIIGQILPTFYQTIRIKFNGKYLWIVRRGSFFARSNHNRVENIAIKTFSWQGDVLKEFLTAAHKAYFQKTDKELLIYHAMRIKAAWQTPVSRPARPWSSVILPDRLKDNLLADVEKFLSEREVNWYAARGIPHRKGYLFHGEPGSGKTTLATAIASQLKLDIYVINPSQRGMDDAKLSKLFRDCPARSVILIEDIDCVFPSGGRARVSREDDSTENGEEVADADQVAPPVPTSTVALGSHDLAPSTVTLSGLLNAIDGVSSQEGCILIASTNHPNRLDPALSRAGRFDVQIAFTTAIPSQARALFLHFYPAEDFTRPLPPSFSSATAFNIINDETQEKNLPEINTDSSLLSETEKEKIFTETTDLVAHDTPTADSDDDFEERVDSEMMDLTKPLNLEYLADEFVRSIFPTGDKDKVGGEEKGVSMASLQSYLLQYKDDPVKAVQAAKEWAKELPVNSNKVGGLGAGPDFSEEGKKGKKDKKDKKGKKVKKDGKKLEVDVQEVEAKEEGDGVDKLDKVGQVDEVIKEEVVDKVDDINKAQEVDKVDQVDRVDKVDTVDKRDEIDKIDRTEGLDGGEKMDVKEGENVVVAGETVEQTEQRC</sequence>
<dbReference type="Gene3D" id="3.40.50.300">
    <property type="entry name" value="P-loop containing nucleotide triphosphate hydrolases"/>
    <property type="match status" value="1"/>
</dbReference>
<evidence type="ECO:0000256" key="13">
    <source>
        <dbReference type="SAM" id="Phobius"/>
    </source>
</evidence>
<feature type="domain" description="AAA+ ATPase" evidence="14">
    <location>
        <begin position="297"/>
        <end position="462"/>
    </location>
</feature>
<dbReference type="OrthoDB" id="10251412at2759"/>
<comment type="subcellular location">
    <subcellularLocation>
        <location evidence="1">Mitochondrion inner membrane</location>
        <topology evidence="1">Single-pass membrane protein</topology>
    </subcellularLocation>
</comment>
<feature type="compositionally biased region" description="Acidic residues" evidence="12">
    <location>
        <begin position="376"/>
        <end position="386"/>
    </location>
</feature>
<evidence type="ECO:0000256" key="1">
    <source>
        <dbReference type="ARBA" id="ARBA00004434"/>
    </source>
</evidence>
<feature type="compositionally biased region" description="Basic residues" evidence="12">
    <location>
        <begin position="639"/>
        <end position="656"/>
    </location>
</feature>
<feature type="transmembrane region" description="Helical" evidence="13">
    <location>
        <begin position="30"/>
        <end position="51"/>
    </location>
</feature>
<evidence type="ECO:0000259" key="15">
    <source>
        <dbReference type="SMART" id="SM01024"/>
    </source>
</evidence>
<comment type="similarity">
    <text evidence="2">Belongs to the AAA ATPase family. BCS1 subfamily.</text>
</comment>
<comment type="catalytic activity">
    <reaction evidence="11">
        <text>ATP + H2O = ADP + phosphate + H(+)</text>
        <dbReference type="Rhea" id="RHEA:13065"/>
        <dbReference type="ChEBI" id="CHEBI:15377"/>
        <dbReference type="ChEBI" id="CHEBI:15378"/>
        <dbReference type="ChEBI" id="CHEBI:30616"/>
        <dbReference type="ChEBI" id="CHEBI:43474"/>
        <dbReference type="ChEBI" id="CHEBI:456216"/>
    </reaction>
    <physiologicalReaction direction="left-to-right" evidence="11">
        <dbReference type="Rhea" id="RHEA:13066"/>
    </physiologicalReaction>
</comment>
<dbReference type="SUPFAM" id="SSF52540">
    <property type="entry name" value="P-loop containing nucleoside triphosphate hydrolases"/>
    <property type="match status" value="1"/>
</dbReference>
<comment type="caution">
    <text evidence="16">The sequence shown here is derived from an EMBL/GenBank/DDBJ whole genome shotgun (WGS) entry which is preliminary data.</text>
</comment>
<keyword evidence="8 13" id="KW-1133">Transmembrane helix</keyword>
<evidence type="ECO:0000256" key="8">
    <source>
        <dbReference type="ARBA" id="ARBA00022989"/>
    </source>
</evidence>
<evidence type="ECO:0000259" key="14">
    <source>
        <dbReference type="SMART" id="SM00382"/>
    </source>
</evidence>
<dbReference type="GO" id="GO:0016887">
    <property type="term" value="F:ATP hydrolysis activity"/>
    <property type="evidence" value="ECO:0007669"/>
    <property type="project" value="InterPro"/>
</dbReference>
<evidence type="ECO:0000313" key="17">
    <source>
        <dbReference type="Proteomes" id="UP000289152"/>
    </source>
</evidence>